<dbReference type="Proteomes" id="UP000541810">
    <property type="component" value="Unassembled WGS sequence"/>
</dbReference>
<keyword evidence="9" id="KW-1185">Reference proteome</keyword>
<dbReference type="AlphaFoldDB" id="A0A7X0H5E3"/>
<evidence type="ECO:0000313" key="8">
    <source>
        <dbReference type="EMBL" id="MBB6429575.1"/>
    </source>
</evidence>
<feature type="domain" description="Oxo-4-hydroxy-4-carboxy-5-ureidoimidazoline decarboxylase" evidence="7">
    <location>
        <begin position="7"/>
        <end position="163"/>
    </location>
</feature>
<dbReference type="EC" id="4.1.1.97" evidence="3"/>
<dbReference type="SUPFAM" id="SSF158694">
    <property type="entry name" value="UraD-Like"/>
    <property type="match status" value="1"/>
</dbReference>
<evidence type="ECO:0000256" key="6">
    <source>
        <dbReference type="ARBA" id="ARBA00023239"/>
    </source>
</evidence>
<dbReference type="NCBIfam" id="TIGR03180">
    <property type="entry name" value="UraD_2"/>
    <property type="match status" value="1"/>
</dbReference>
<dbReference type="InterPro" id="IPR036778">
    <property type="entry name" value="OHCU_decarboxylase_sf"/>
</dbReference>
<dbReference type="EMBL" id="JACHGY010000001">
    <property type="protein sequence ID" value="MBB6429575.1"/>
    <property type="molecule type" value="Genomic_DNA"/>
</dbReference>
<comment type="pathway">
    <text evidence="2">Purine metabolism; urate degradation; (S)-allantoin from urate: step 3/3.</text>
</comment>
<evidence type="ECO:0000256" key="4">
    <source>
        <dbReference type="ARBA" id="ARBA00022631"/>
    </source>
</evidence>
<dbReference type="InterPro" id="IPR017595">
    <property type="entry name" value="OHCU_decarboxylase-2"/>
</dbReference>
<keyword evidence="6" id="KW-0456">Lyase</keyword>
<sequence>MNLQTLNTLSELDAQERFLGCCGTAWWAQQMAACRPFQNTPQLHDTADAIFDQMAEGHWLEAFAAHPKIGDVDSLRMKFAGNKQWSAGEQAGVDNADEGVLAELADANDAYEKRFGYIFIICASGLTADQMLGSLNQRLRHDPMAEAPIAAGEQRKITHLRLDKLMVDED</sequence>
<keyword evidence="5" id="KW-0210">Decarboxylase</keyword>
<dbReference type="Gene3D" id="1.10.3330.10">
    <property type="entry name" value="Oxo-4-hydroxy-4-carboxy-5-ureidoimidazoline decarboxylase"/>
    <property type="match status" value="1"/>
</dbReference>
<protein>
    <recommendedName>
        <fullName evidence="3">2-oxo-4-hydroxy-4-carboxy-5-ureidoimidazoline decarboxylase</fullName>
        <ecNumber evidence="3">4.1.1.97</ecNumber>
    </recommendedName>
</protein>
<accession>A0A7X0H5E3</accession>
<comment type="catalytic activity">
    <reaction evidence="1">
        <text>5-hydroxy-2-oxo-4-ureido-2,5-dihydro-1H-imidazole-5-carboxylate + H(+) = (S)-allantoin + CO2</text>
        <dbReference type="Rhea" id="RHEA:26301"/>
        <dbReference type="ChEBI" id="CHEBI:15378"/>
        <dbReference type="ChEBI" id="CHEBI:15678"/>
        <dbReference type="ChEBI" id="CHEBI:16526"/>
        <dbReference type="ChEBI" id="CHEBI:58639"/>
        <dbReference type="EC" id="4.1.1.97"/>
    </reaction>
</comment>
<dbReference type="GO" id="GO:0051997">
    <property type="term" value="F:2-oxo-4-hydroxy-4-carboxy-5-ureidoimidazoline decarboxylase activity"/>
    <property type="evidence" value="ECO:0007669"/>
    <property type="project" value="UniProtKB-EC"/>
</dbReference>
<dbReference type="Pfam" id="PF09349">
    <property type="entry name" value="OHCU_decarbox"/>
    <property type="match status" value="1"/>
</dbReference>
<name>A0A7X0H5E3_9BACT</name>
<proteinExistence type="predicted"/>
<dbReference type="GO" id="GO:0019628">
    <property type="term" value="P:urate catabolic process"/>
    <property type="evidence" value="ECO:0007669"/>
    <property type="project" value="TreeGrafter"/>
</dbReference>
<dbReference type="NCBIfam" id="NF010372">
    <property type="entry name" value="PRK13798.1"/>
    <property type="match status" value="1"/>
</dbReference>
<dbReference type="InterPro" id="IPR018020">
    <property type="entry name" value="OHCU_decarboxylase"/>
</dbReference>
<organism evidence="8 9">
    <name type="scientific">Algisphaera agarilytica</name>
    <dbReference type="NCBI Taxonomy" id="1385975"/>
    <lineage>
        <taxon>Bacteria</taxon>
        <taxon>Pseudomonadati</taxon>
        <taxon>Planctomycetota</taxon>
        <taxon>Phycisphaerae</taxon>
        <taxon>Phycisphaerales</taxon>
        <taxon>Phycisphaeraceae</taxon>
        <taxon>Algisphaera</taxon>
    </lineage>
</organism>
<evidence type="ECO:0000256" key="2">
    <source>
        <dbReference type="ARBA" id="ARBA00004754"/>
    </source>
</evidence>
<dbReference type="PANTHER" id="PTHR43466:SF1">
    <property type="entry name" value="2-OXO-4-HYDROXY-4-CARBOXY-5-UREIDOIMIDAZOLINE DECARBOXYLASE-RELATED"/>
    <property type="match status" value="1"/>
</dbReference>
<evidence type="ECO:0000259" key="7">
    <source>
        <dbReference type="Pfam" id="PF09349"/>
    </source>
</evidence>
<evidence type="ECO:0000313" key="9">
    <source>
        <dbReference type="Proteomes" id="UP000541810"/>
    </source>
</evidence>
<evidence type="ECO:0000256" key="1">
    <source>
        <dbReference type="ARBA" id="ARBA00001163"/>
    </source>
</evidence>
<evidence type="ECO:0000256" key="3">
    <source>
        <dbReference type="ARBA" id="ARBA00012257"/>
    </source>
</evidence>
<dbReference type="PANTHER" id="PTHR43466">
    <property type="entry name" value="2-OXO-4-HYDROXY-4-CARBOXY-5-UREIDOIMIDAZOLINE DECARBOXYLASE-RELATED"/>
    <property type="match status" value="1"/>
</dbReference>
<evidence type="ECO:0000256" key="5">
    <source>
        <dbReference type="ARBA" id="ARBA00022793"/>
    </source>
</evidence>
<reference evidence="8 9" key="1">
    <citation type="submission" date="2020-08" db="EMBL/GenBank/DDBJ databases">
        <title>Genomic Encyclopedia of Type Strains, Phase IV (KMG-IV): sequencing the most valuable type-strain genomes for metagenomic binning, comparative biology and taxonomic classification.</title>
        <authorList>
            <person name="Goeker M."/>
        </authorList>
    </citation>
    <scope>NUCLEOTIDE SEQUENCE [LARGE SCALE GENOMIC DNA]</scope>
    <source>
        <strain evidence="8 9">DSM 103725</strain>
    </source>
</reference>
<dbReference type="GO" id="GO:0006144">
    <property type="term" value="P:purine nucleobase metabolic process"/>
    <property type="evidence" value="ECO:0007669"/>
    <property type="project" value="UniProtKB-KW"/>
</dbReference>
<comment type="caution">
    <text evidence="8">The sequence shown here is derived from an EMBL/GenBank/DDBJ whole genome shotgun (WGS) entry which is preliminary data.</text>
</comment>
<keyword evidence="4" id="KW-0659">Purine metabolism</keyword>
<dbReference type="RefSeq" id="WP_184677148.1">
    <property type="nucleotide sequence ID" value="NZ_JACHGY010000001.1"/>
</dbReference>
<gene>
    <name evidence="8" type="ORF">HNQ40_001381</name>
</gene>